<gene>
    <name evidence="1" type="ORF">EZS28_050446</name>
</gene>
<dbReference type="EMBL" id="SNRW01037031">
    <property type="protein sequence ID" value="KAA6354027.1"/>
    <property type="molecule type" value="Genomic_DNA"/>
</dbReference>
<comment type="caution">
    <text evidence="1">The sequence shown here is derived from an EMBL/GenBank/DDBJ whole genome shotgun (WGS) entry which is preliminary data.</text>
</comment>
<organism evidence="1 2">
    <name type="scientific">Streblomastix strix</name>
    <dbReference type="NCBI Taxonomy" id="222440"/>
    <lineage>
        <taxon>Eukaryota</taxon>
        <taxon>Metamonada</taxon>
        <taxon>Preaxostyla</taxon>
        <taxon>Oxymonadida</taxon>
        <taxon>Streblomastigidae</taxon>
        <taxon>Streblomastix</taxon>
    </lineage>
</organism>
<evidence type="ECO:0000313" key="2">
    <source>
        <dbReference type="Proteomes" id="UP000324800"/>
    </source>
</evidence>
<dbReference type="OrthoDB" id="10621408at2759"/>
<accession>A0A5J4T6Z7</accession>
<sequence>MSGIIKSLESNTLNKRYGVDVFACVTPYNEEIQAKTLRWVVLPESRVKDKDSDIELQYIDLNHMSNISKLSDILKVFKALNFDMNLILDIDKPKESNGVARRLMPETKINKQVIPLQAQFVVDSKIDMTKQTCILLCNGLKGLEIHNDAQELKKEITFLVLFKSVNSLIKIDGIDEEFINDVYQRIKSMNNLTDSAKQHFDSQRERYKNEMTNPHILQRIIRDYNPIYYKDVVMKSTPKRLNPDGSIMKAKNDDAISIKSN</sequence>
<feature type="non-terminal residue" evidence="1">
    <location>
        <position position="261"/>
    </location>
</feature>
<evidence type="ECO:0000313" key="1">
    <source>
        <dbReference type="EMBL" id="KAA6354027.1"/>
    </source>
</evidence>
<name>A0A5J4T6Z7_9EUKA</name>
<proteinExistence type="predicted"/>
<dbReference type="Proteomes" id="UP000324800">
    <property type="component" value="Unassembled WGS sequence"/>
</dbReference>
<dbReference type="AlphaFoldDB" id="A0A5J4T6Z7"/>
<protein>
    <submittedName>
        <fullName evidence="1">Uncharacterized protein</fullName>
    </submittedName>
</protein>
<reference evidence="1 2" key="1">
    <citation type="submission" date="2019-03" db="EMBL/GenBank/DDBJ databases">
        <title>Single cell metagenomics reveals metabolic interactions within the superorganism composed of flagellate Streblomastix strix and complex community of Bacteroidetes bacteria on its surface.</title>
        <authorList>
            <person name="Treitli S.C."/>
            <person name="Kolisko M."/>
            <person name="Husnik F."/>
            <person name="Keeling P."/>
            <person name="Hampl V."/>
        </authorList>
    </citation>
    <scope>NUCLEOTIDE SEQUENCE [LARGE SCALE GENOMIC DNA]</scope>
    <source>
        <strain evidence="1">ST1C</strain>
    </source>
</reference>